<dbReference type="InterPro" id="IPR003593">
    <property type="entry name" value="AAA+_ATPase"/>
</dbReference>
<dbReference type="PANTHER" id="PTHR23077:SF198">
    <property type="entry name" value="ATP-DEPENDENT ZINC METALLOPROTEASE FTSH"/>
    <property type="match status" value="1"/>
</dbReference>
<protein>
    <recommendedName>
        <fullName evidence="1">AAA+ ATPase domain-containing protein</fullName>
    </recommendedName>
</protein>
<evidence type="ECO:0000259" key="1">
    <source>
        <dbReference type="SMART" id="SM00382"/>
    </source>
</evidence>
<dbReference type="AlphaFoldDB" id="A0ABC9SUG1"/>
<dbReference type="EMBL" id="AHCJ01000052">
    <property type="protein sequence ID" value="EOQ59754.1"/>
    <property type="molecule type" value="Genomic_DNA"/>
</dbReference>
<dbReference type="Gene3D" id="3.40.50.300">
    <property type="entry name" value="P-loop containing nucleotide triphosphate hydrolases"/>
    <property type="match status" value="1"/>
</dbReference>
<comment type="caution">
    <text evidence="2">The sequence shown here is derived from an EMBL/GenBank/DDBJ whole genome shotgun (WGS) entry which is preliminary data.</text>
</comment>
<accession>A0ABC9SUG1</accession>
<proteinExistence type="predicted"/>
<dbReference type="Pfam" id="PF00004">
    <property type="entry name" value="AAA"/>
    <property type="match status" value="1"/>
</dbReference>
<dbReference type="SMART" id="SM00382">
    <property type="entry name" value="AAA"/>
    <property type="match status" value="1"/>
</dbReference>
<organism evidence="2 3">
    <name type="scientific">Bacillus cereus TIAC219</name>
    <dbReference type="NCBI Taxonomy" id="718222"/>
    <lineage>
        <taxon>Bacteria</taxon>
        <taxon>Bacillati</taxon>
        <taxon>Bacillota</taxon>
        <taxon>Bacilli</taxon>
        <taxon>Bacillales</taxon>
        <taxon>Bacillaceae</taxon>
        <taxon>Bacillus</taxon>
        <taxon>Bacillus cereus group</taxon>
    </lineage>
</organism>
<name>A0ABC9SUG1_BACCE</name>
<reference evidence="2 3" key="1">
    <citation type="submission" date="2013-01" db="EMBL/GenBank/DDBJ databases">
        <title>The Genome Sequence of Bacillus cereus TIAC219.</title>
        <authorList>
            <consortium name="The Broad Institute Genome Sequencing Platform"/>
            <consortium name="The Broad Institute Genome Sequencing Center for Infectious Disease"/>
            <person name="Feldgarden M."/>
            <person name="Van der Auwera G.A."/>
            <person name="Mahillon J."/>
            <person name="Duprez V."/>
            <person name="Timmery S."/>
            <person name="Mattelet C."/>
            <person name="Dierick K."/>
            <person name="Sun M."/>
            <person name="Yu Z."/>
            <person name="Zhu L."/>
            <person name="Hu X."/>
            <person name="Shank E.B."/>
            <person name="Swiecicka I."/>
            <person name="Hansen B.M."/>
            <person name="Andrup L."/>
            <person name="Walker B."/>
            <person name="Young S.K."/>
            <person name="Zeng Q."/>
            <person name="Gargeya S."/>
            <person name="Fitzgerald M."/>
            <person name="Haas B."/>
            <person name="Abouelleil A."/>
            <person name="Alvarado L."/>
            <person name="Arachchi H.M."/>
            <person name="Berlin A.M."/>
            <person name="Chapman S.B."/>
            <person name="Dewar J."/>
            <person name="Goldberg J."/>
            <person name="Griggs A."/>
            <person name="Gujja S."/>
            <person name="Hansen M."/>
            <person name="Howarth C."/>
            <person name="Imamovic A."/>
            <person name="Larimer J."/>
            <person name="McCowan C."/>
            <person name="Murphy C."/>
            <person name="Neiman D."/>
            <person name="Pearson M."/>
            <person name="Priest M."/>
            <person name="Roberts A."/>
            <person name="Saif S."/>
            <person name="Shea T."/>
            <person name="Sisk P."/>
            <person name="Sykes S."/>
            <person name="Wortman J."/>
            <person name="Nusbaum C."/>
            <person name="Birren B."/>
        </authorList>
    </citation>
    <scope>NUCLEOTIDE SEQUENCE [LARGE SCALE GENOMIC DNA]</scope>
    <source>
        <strain evidence="2 3">TIAC219</strain>
    </source>
</reference>
<dbReference type="InterPro" id="IPR027417">
    <property type="entry name" value="P-loop_NTPase"/>
</dbReference>
<dbReference type="InterPro" id="IPR050168">
    <property type="entry name" value="AAA_ATPase_domain"/>
</dbReference>
<dbReference type="InterPro" id="IPR003959">
    <property type="entry name" value="ATPase_AAA_core"/>
</dbReference>
<dbReference type="CDD" id="cd19481">
    <property type="entry name" value="RecA-like_protease"/>
    <property type="match status" value="1"/>
</dbReference>
<evidence type="ECO:0000313" key="3">
    <source>
        <dbReference type="Proteomes" id="UP000014060"/>
    </source>
</evidence>
<dbReference type="PANTHER" id="PTHR23077">
    <property type="entry name" value="AAA-FAMILY ATPASE"/>
    <property type="match status" value="1"/>
</dbReference>
<dbReference type="Proteomes" id="UP000014060">
    <property type="component" value="Unassembled WGS sequence"/>
</dbReference>
<feature type="domain" description="AAA+ ATPase" evidence="1">
    <location>
        <begin position="112"/>
        <end position="244"/>
    </location>
</feature>
<dbReference type="SUPFAM" id="SSF52540">
    <property type="entry name" value="P-loop containing nucleoside triphosphate hydrolases"/>
    <property type="match status" value="1"/>
</dbReference>
<evidence type="ECO:0000313" key="2">
    <source>
        <dbReference type="EMBL" id="EOQ59754.1"/>
    </source>
</evidence>
<dbReference type="RefSeq" id="WP_000179434.1">
    <property type="nucleotide sequence ID" value="NZ_KB976041.1"/>
</dbReference>
<sequence length="322" mass="37086">MATAEQIKMLIKSHYEKNEERFNTIVIQLAAYEAKKGHQAFARDLRELLEKSRIKTDNTIPFNRELQDLIHTDFSENKLINLVVSEEIKSRIKRILLEFWQKDKLKKHGLNNRRKVLLAGQPGTGKTLTASVIAGETNLPLCTILMDKLVTKYMGETSVKLRQIFDFIQNNPAVYLFDEFDTIGSERSLDNDVGEIRRILNSFLQFIEQDNSESIIIAATNNPKLLDQALFRRFDDVIYYTLPDEVQIKRLIENMLGRYKSTNLALNNIVDLAINLSHAEISKACNDAVKEAILFDYNCIDEELMKKMIEERIQANARGDIS</sequence>
<gene>
    <name evidence="2" type="ORF">IAY_03927</name>
</gene>